<accession>A0A1D8B1G8</accession>
<dbReference type="GO" id="GO:0016887">
    <property type="term" value="F:ATP hydrolysis activity"/>
    <property type="evidence" value="ECO:0007669"/>
    <property type="project" value="InterPro"/>
</dbReference>
<reference evidence="5 6" key="1">
    <citation type="submission" date="2016-09" db="EMBL/GenBank/DDBJ databases">
        <title>Complete genome sequence of Actinomyces hongkongensis HKU8.</title>
        <authorList>
            <person name="Gao Y.-X."/>
            <person name="Zhou Y.-Y."/>
            <person name="Xie Y."/>
            <person name="Wang M."/>
            <person name="Wang S.-J."/>
            <person name="Shen S.-G."/>
        </authorList>
    </citation>
    <scope>NUCLEOTIDE SEQUENCE [LARGE SCALE GENOMIC DNA]</scope>
    <source>
        <strain evidence="5 6">HKU8</strain>
    </source>
</reference>
<dbReference type="GO" id="GO:0005524">
    <property type="term" value="F:ATP binding"/>
    <property type="evidence" value="ECO:0007669"/>
    <property type="project" value="UniProtKB-KW"/>
</dbReference>
<dbReference type="SMART" id="SM00382">
    <property type="entry name" value="AAA"/>
    <property type="match status" value="1"/>
</dbReference>
<dbReference type="OrthoDB" id="9804819at2"/>
<dbReference type="PROSITE" id="PS00211">
    <property type="entry name" value="ABC_TRANSPORTER_1"/>
    <property type="match status" value="1"/>
</dbReference>
<keyword evidence="6" id="KW-1185">Reference proteome</keyword>
<keyword evidence="2 5" id="KW-0067">ATP-binding</keyword>
<evidence type="ECO:0000256" key="3">
    <source>
        <dbReference type="SAM" id="MobiDB-lite"/>
    </source>
</evidence>
<dbReference type="SUPFAM" id="SSF52540">
    <property type="entry name" value="P-loop containing nucleoside triphosphate hydrolases"/>
    <property type="match status" value="1"/>
</dbReference>
<evidence type="ECO:0000313" key="5">
    <source>
        <dbReference type="EMBL" id="AOS46964.1"/>
    </source>
</evidence>
<evidence type="ECO:0000259" key="4">
    <source>
        <dbReference type="PROSITE" id="PS50893"/>
    </source>
</evidence>
<dbReference type="CDD" id="cd03230">
    <property type="entry name" value="ABC_DR_subfamily_A"/>
    <property type="match status" value="1"/>
</dbReference>
<dbReference type="InterPro" id="IPR003439">
    <property type="entry name" value="ABC_transporter-like_ATP-bd"/>
</dbReference>
<sequence length="268" mass="28103">MINSSSDEARDTAPTVPERPGAEPPPAISVERLRVSRGRAPVLHDVSFSIRCGEIVGLLGPSGCGKTTLMRALVGVQRIDAGTAAVLGCPAGSKRLRARIGYSTQQASAYPDLTVRRNAVYFAALAGAGRGAADAAIRSVGLADRAGQVVSTLSGGQASRASIACALVGDPEVMVLDEPTVGLDPLTRESLWDVFRELAGQGRTLLVSSHVMDEAMRCDRLILMRRGRVLGVMTPAELLEATGQDTPDRAFLALVREDADDGAEGSVR</sequence>
<dbReference type="EMBL" id="CP017298">
    <property type="protein sequence ID" value="AOS46964.1"/>
    <property type="molecule type" value="Genomic_DNA"/>
</dbReference>
<dbReference type="PANTHER" id="PTHR43038">
    <property type="entry name" value="ATP-BINDING CASSETTE, SUB-FAMILY H, MEMBER 1"/>
    <property type="match status" value="1"/>
</dbReference>
<organism evidence="5 6">
    <name type="scientific">Pauljensenia hongkongensis</name>
    <dbReference type="NCBI Taxonomy" id="178339"/>
    <lineage>
        <taxon>Bacteria</taxon>
        <taxon>Bacillati</taxon>
        <taxon>Actinomycetota</taxon>
        <taxon>Actinomycetes</taxon>
        <taxon>Actinomycetales</taxon>
        <taxon>Actinomycetaceae</taxon>
        <taxon>Pauljensenia</taxon>
    </lineage>
</organism>
<dbReference type="InterPro" id="IPR003593">
    <property type="entry name" value="AAA+_ATPase"/>
</dbReference>
<dbReference type="Pfam" id="PF00005">
    <property type="entry name" value="ABC_tran"/>
    <property type="match status" value="1"/>
</dbReference>
<dbReference type="STRING" id="178339.BH719_03060"/>
<dbReference type="PANTHER" id="PTHR43038:SF3">
    <property type="entry name" value="ABC TRANSPORTER G FAMILY MEMBER 20 ISOFORM X1"/>
    <property type="match status" value="1"/>
</dbReference>
<name>A0A1D8B1G8_9ACTO</name>
<protein>
    <submittedName>
        <fullName evidence="5">Multidrug ABC transporter ATP-binding protein</fullName>
    </submittedName>
</protein>
<dbReference type="RefSeq" id="WP_009743274.1">
    <property type="nucleotide sequence ID" value="NZ_CP017298.1"/>
</dbReference>
<dbReference type="Gene3D" id="3.40.50.300">
    <property type="entry name" value="P-loop containing nucleotide triphosphate hydrolases"/>
    <property type="match status" value="1"/>
</dbReference>
<dbReference type="InterPro" id="IPR027417">
    <property type="entry name" value="P-loop_NTPase"/>
</dbReference>
<feature type="region of interest" description="Disordered" evidence="3">
    <location>
        <begin position="1"/>
        <end position="26"/>
    </location>
</feature>
<evidence type="ECO:0000256" key="1">
    <source>
        <dbReference type="ARBA" id="ARBA00022741"/>
    </source>
</evidence>
<feature type="domain" description="ABC transporter" evidence="4">
    <location>
        <begin position="28"/>
        <end position="251"/>
    </location>
</feature>
<evidence type="ECO:0000256" key="2">
    <source>
        <dbReference type="ARBA" id="ARBA00022840"/>
    </source>
</evidence>
<dbReference type="Proteomes" id="UP000095214">
    <property type="component" value="Chromosome"/>
</dbReference>
<gene>
    <name evidence="5" type="ORF">BH719_03060</name>
</gene>
<dbReference type="PROSITE" id="PS50893">
    <property type="entry name" value="ABC_TRANSPORTER_2"/>
    <property type="match status" value="1"/>
</dbReference>
<keyword evidence="1" id="KW-0547">Nucleotide-binding</keyword>
<dbReference type="KEGG" id="phon:BH719_03060"/>
<proteinExistence type="predicted"/>
<evidence type="ECO:0000313" key="6">
    <source>
        <dbReference type="Proteomes" id="UP000095214"/>
    </source>
</evidence>
<dbReference type="AlphaFoldDB" id="A0A1D8B1G8"/>
<dbReference type="InterPro" id="IPR017871">
    <property type="entry name" value="ABC_transporter-like_CS"/>
</dbReference>